<dbReference type="EMBL" id="CP007510">
    <property type="protein sequence ID" value="AHY45264.1"/>
    <property type="molecule type" value="Genomic_DNA"/>
</dbReference>
<accession>A0A023WZM8</accession>
<evidence type="ECO:0000313" key="2">
    <source>
        <dbReference type="Proteomes" id="UP000025238"/>
    </source>
</evidence>
<reference evidence="1 2" key="1">
    <citation type="submission" date="2014-03" db="EMBL/GenBank/DDBJ databases">
        <title>Complete genome sequence of Pseudomonas stutzeri 19SMN4.</title>
        <authorList>
            <person name="Brunet-Galmes I."/>
            <person name="Nogales B."/>
            <person name="Busquets A."/>
            <person name="Pena A."/>
            <person name="Gomila M."/>
            <person name="Garcia-Valdes E."/>
            <person name="Lalucat J."/>
            <person name="Bennasar A."/>
            <person name="Bosch R."/>
        </authorList>
    </citation>
    <scope>NUCLEOTIDE SEQUENCE [LARGE SCALE GENOMIC DNA]</scope>
    <source>
        <strain evidence="1 2">19SMN4</strain>
        <plasmid evidence="2">Plasmid pLIB119</plasmid>
    </source>
</reference>
<evidence type="ECO:0000313" key="1">
    <source>
        <dbReference type="EMBL" id="AHY45264.1"/>
    </source>
</evidence>
<dbReference type="Proteomes" id="UP000025238">
    <property type="component" value="Plasmid pLIB119"/>
</dbReference>
<dbReference type="KEGG" id="pstu:UIB01_22560"/>
<protein>
    <submittedName>
        <fullName evidence="1">Uncharacterized protein</fullName>
    </submittedName>
</protein>
<dbReference type="PATRIC" id="fig|316.97.peg.4519"/>
<sequence length="85" mass="9879">MITWTFFFVSVIAACVHRYSGNHQKCTITFLLLGSVTLWMREDWEQMPHIFSADTQLVIWTVLQAIFAGIAFYVRDIPVEDSHKV</sequence>
<gene>
    <name evidence="1" type="ORF">UIB01_22560</name>
</gene>
<name>A0A023WZM8_STUST</name>
<dbReference type="AlphaFoldDB" id="A0A023WZM8"/>
<proteinExistence type="predicted"/>
<organism evidence="1 2">
    <name type="scientific">Stutzerimonas stutzeri</name>
    <name type="common">Pseudomonas stutzeri</name>
    <dbReference type="NCBI Taxonomy" id="316"/>
    <lineage>
        <taxon>Bacteria</taxon>
        <taxon>Pseudomonadati</taxon>
        <taxon>Pseudomonadota</taxon>
        <taxon>Gammaproteobacteria</taxon>
        <taxon>Pseudomonadales</taxon>
        <taxon>Pseudomonadaceae</taxon>
        <taxon>Stutzerimonas</taxon>
    </lineage>
</organism>
<geneLocation type="plasmid" evidence="1 2">
    <name>pLIB119</name>
</geneLocation>
<keyword evidence="1" id="KW-0614">Plasmid</keyword>